<gene>
    <name evidence="2" type="primary">Contig15422.g16437</name>
    <name evidence="2" type="ORF">STYLEM_20146</name>
</gene>
<dbReference type="InParanoid" id="A0A078BBP5"/>
<sequence length="268" mass="30969">MSFTKVSQEMSSTRDSIFFQIDQISKQDNDFNSNQMSILKTLIQTNSENISLSDLNIIKEKFITKYVANLKGQSSTKAATDLSFILQLIDNSYDQNKIESKITFFEDYSFINHQSMSDSEKYYSQKPRWIKWLTTFIYLANVAVAGYICVLSLFAQELSQKYVFDNAGQPGETMYITGCHWTAITIISIFGLVFSRVNFSIVFLHQFIYKGLYLIVSVIPSLINKEYEEIPIGMSIFFLVWEFLLPIVIPWGYLFGFNSKIVNQKNNQ</sequence>
<evidence type="ECO:0008006" key="4">
    <source>
        <dbReference type="Google" id="ProtNLM"/>
    </source>
</evidence>
<accession>A0A078BBP5</accession>
<name>A0A078BBP5_STYLE</name>
<feature type="transmembrane region" description="Helical" evidence="1">
    <location>
        <begin position="207"/>
        <end position="223"/>
    </location>
</feature>
<organism evidence="2 3">
    <name type="scientific">Stylonychia lemnae</name>
    <name type="common">Ciliate</name>
    <dbReference type="NCBI Taxonomy" id="5949"/>
    <lineage>
        <taxon>Eukaryota</taxon>
        <taxon>Sar</taxon>
        <taxon>Alveolata</taxon>
        <taxon>Ciliophora</taxon>
        <taxon>Intramacronucleata</taxon>
        <taxon>Spirotrichea</taxon>
        <taxon>Stichotrichia</taxon>
        <taxon>Sporadotrichida</taxon>
        <taxon>Oxytrichidae</taxon>
        <taxon>Stylonychinae</taxon>
        <taxon>Stylonychia</taxon>
    </lineage>
</organism>
<keyword evidence="1" id="KW-0472">Membrane</keyword>
<dbReference type="Proteomes" id="UP000039865">
    <property type="component" value="Unassembled WGS sequence"/>
</dbReference>
<dbReference type="EMBL" id="CCKQ01018994">
    <property type="protein sequence ID" value="CDW90998.1"/>
    <property type="molecule type" value="Genomic_DNA"/>
</dbReference>
<proteinExistence type="predicted"/>
<protein>
    <recommendedName>
        <fullName evidence="4">Transmembrane protein</fullName>
    </recommendedName>
</protein>
<evidence type="ECO:0000256" key="1">
    <source>
        <dbReference type="SAM" id="Phobius"/>
    </source>
</evidence>
<evidence type="ECO:0000313" key="3">
    <source>
        <dbReference type="Proteomes" id="UP000039865"/>
    </source>
</evidence>
<feature type="transmembrane region" description="Helical" evidence="1">
    <location>
        <begin position="129"/>
        <end position="154"/>
    </location>
</feature>
<dbReference type="OrthoDB" id="10266620at2759"/>
<feature type="transmembrane region" description="Helical" evidence="1">
    <location>
        <begin position="174"/>
        <end position="195"/>
    </location>
</feature>
<evidence type="ECO:0000313" key="2">
    <source>
        <dbReference type="EMBL" id="CDW90998.1"/>
    </source>
</evidence>
<dbReference type="AlphaFoldDB" id="A0A078BBP5"/>
<keyword evidence="1" id="KW-1133">Transmembrane helix</keyword>
<keyword evidence="1" id="KW-0812">Transmembrane</keyword>
<reference evidence="2 3" key="1">
    <citation type="submission" date="2014-06" db="EMBL/GenBank/DDBJ databases">
        <authorList>
            <person name="Swart Estienne"/>
        </authorList>
    </citation>
    <scope>NUCLEOTIDE SEQUENCE [LARGE SCALE GENOMIC DNA]</scope>
    <source>
        <strain evidence="2 3">130c</strain>
    </source>
</reference>
<feature type="transmembrane region" description="Helical" evidence="1">
    <location>
        <begin position="235"/>
        <end position="255"/>
    </location>
</feature>
<keyword evidence="3" id="KW-1185">Reference proteome</keyword>